<accession>A0ABD4REM4</accession>
<feature type="transmembrane region" description="Helical" evidence="1">
    <location>
        <begin position="108"/>
        <end position="126"/>
    </location>
</feature>
<reference evidence="2 3" key="1">
    <citation type="submission" date="2021-08" db="EMBL/GenBank/DDBJ databases">
        <title>Genome sequence analysis of Clostridium chauvoei strains of European origin and evaluation of typing options for outbreak investigations.</title>
        <authorList>
            <person name="Abdel-Glil M."/>
            <person name="Thomas P."/>
            <person name="Seyboldt C."/>
        </authorList>
    </citation>
    <scope>NUCLEOTIDE SEQUENCE [LARGE SCALE GENOMIC DNA]</scope>
    <source>
        <strain evidence="2 3">S0260-09</strain>
    </source>
</reference>
<sequence>MLIVASVLKIKETITASKIVAALSKPKWLGEECNRKAFKGAYEQDKYKTLTEFPVYTGTTSKSRRIDVLVAENLRVKEHFNLNLHGIEIKVSKSDLVNDMKYSEYAEFINYLWLELLSICLFLILIRL</sequence>
<proteinExistence type="predicted"/>
<dbReference type="KEGG" id="cchv:BTM20_02660"/>
<organism evidence="2 3">
    <name type="scientific">Clostridium chauvoei</name>
    <dbReference type="NCBI Taxonomy" id="46867"/>
    <lineage>
        <taxon>Bacteria</taxon>
        <taxon>Bacillati</taxon>
        <taxon>Bacillota</taxon>
        <taxon>Clostridia</taxon>
        <taxon>Eubacteriales</taxon>
        <taxon>Clostridiaceae</taxon>
        <taxon>Clostridium</taxon>
    </lineage>
</organism>
<dbReference type="Proteomes" id="UP000775179">
    <property type="component" value="Unassembled WGS sequence"/>
</dbReference>
<evidence type="ECO:0000256" key="1">
    <source>
        <dbReference type="SAM" id="Phobius"/>
    </source>
</evidence>
<gene>
    <name evidence="2" type="ORF">K4H94_02315</name>
</gene>
<name>A0ABD4REM4_9CLOT</name>
<evidence type="ECO:0000313" key="2">
    <source>
        <dbReference type="EMBL" id="MBX7289884.1"/>
    </source>
</evidence>
<dbReference type="RefSeq" id="WP_021874740.1">
    <property type="nucleotide sequence ID" value="NZ_CP018624.1"/>
</dbReference>
<comment type="caution">
    <text evidence="2">The sequence shown here is derived from an EMBL/GenBank/DDBJ whole genome shotgun (WGS) entry which is preliminary data.</text>
</comment>
<dbReference type="EMBL" id="JAIFTX010000004">
    <property type="protein sequence ID" value="MBX7289884.1"/>
    <property type="molecule type" value="Genomic_DNA"/>
</dbReference>
<keyword evidence="1" id="KW-1133">Transmembrane helix</keyword>
<keyword evidence="1" id="KW-0472">Membrane</keyword>
<dbReference type="AlphaFoldDB" id="A0ABD4REM4"/>
<protein>
    <submittedName>
        <fullName evidence="2">Uncharacterized protein</fullName>
    </submittedName>
</protein>
<evidence type="ECO:0000313" key="3">
    <source>
        <dbReference type="Proteomes" id="UP000775179"/>
    </source>
</evidence>
<dbReference type="GeneID" id="66300752"/>
<keyword evidence="1" id="KW-0812">Transmembrane</keyword>